<keyword evidence="6" id="KW-0326">Glycosidase</keyword>
<dbReference type="FunCoup" id="A0A3N4L0V1">
    <property type="interactions" value="219"/>
</dbReference>
<keyword evidence="7" id="KW-0961">Cell wall biogenesis/degradation</keyword>
<dbReference type="GO" id="GO:0000272">
    <property type="term" value="P:polysaccharide catabolic process"/>
    <property type="evidence" value="ECO:0007669"/>
    <property type="project" value="UniProtKB-KW"/>
</dbReference>
<dbReference type="EMBL" id="ML119109">
    <property type="protein sequence ID" value="RPB16446.1"/>
    <property type="molecule type" value="Genomic_DNA"/>
</dbReference>
<dbReference type="Pfam" id="PF17652">
    <property type="entry name" value="Glyco_hydro81C"/>
    <property type="match status" value="1"/>
</dbReference>
<dbReference type="GO" id="GO:0071555">
    <property type="term" value="P:cell wall organization"/>
    <property type="evidence" value="ECO:0007669"/>
    <property type="project" value="UniProtKB-KW"/>
</dbReference>
<dbReference type="InterPro" id="IPR005200">
    <property type="entry name" value="Endo-beta-glucanase"/>
</dbReference>
<feature type="domain" description="Glycosyl hydrolase family 81 C-terminal" evidence="10">
    <location>
        <begin position="366"/>
        <end position="717"/>
    </location>
</feature>
<dbReference type="Pfam" id="PF03639">
    <property type="entry name" value="Glyco_hydro_81"/>
    <property type="match status" value="1"/>
</dbReference>
<evidence type="ECO:0000313" key="12">
    <source>
        <dbReference type="Proteomes" id="UP000277580"/>
    </source>
</evidence>
<evidence type="ECO:0000259" key="9">
    <source>
        <dbReference type="Pfam" id="PF03639"/>
    </source>
</evidence>
<dbReference type="STRING" id="1392247.A0A3N4L0V1"/>
<dbReference type="PANTHER" id="PTHR31983:SF0">
    <property type="entry name" value="GLUCAN ENDO-1,3-BETA-D-GLUCOSIDASE 2"/>
    <property type="match status" value="1"/>
</dbReference>
<keyword evidence="5" id="KW-0119">Carbohydrate metabolism</keyword>
<keyword evidence="8" id="KW-0624">Polysaccharide degradation</keyword>
<proteinExistence type="inferred from homology"/>
<dbReference type="InterPro" id="IPR040720">
    <property type="entry name" value="GH81_C"/>
</dbReference>
<dbReference type="Gene3D" id="1.10.287.1170">
    <property type="entry name" value="glycoside hydrolase family 81 endo-[beta] glucanase"/>
    <property type="match status" value="1"/>
</dbReference>
<sequence>MSSFCPYTVASTQLFDSPISTAAPLGMFTKVQNKLPRVSFDTVGADVPVSTNKFYSNLFLGKRNMGVWTIPYMLWVPRDPATASNFGASISHATEDKRVFGDNPNDNPIRFYINALGINSVTFGAQEFSFSRSTTTLSNPTHVSVELNLHADVSQYGLDTKRLQMPLYQGMGFITGRYKDLTPKLTTGVLFRKFEELQSPRSGLQKWRITEEDNSIWLLYAYSETGTRLNLSLRSNSEISASSSFTGFLQISKLSKDGTQNAGLEGVIDSTAGAFPIGMEISGVAEGTVGTYHFKWTRYGSNNANGLLTYALKHHLDSEVTAMRTGLQLNSPTKGNSEALIGDSWTLVEPSMPTGTGFFWGTPFTAAQIAVIKPILEQELAQDMGGQTYLNSMYFSGKGFQKFAQLLIVAARIGQQDLARRGLERLKSAFQPFLTNKQQFPLVYDLTWRGVISGAMFTNGDAMSDFGNGYYNDHHFHWSYFLFTGAAIAQLDKELNNNQAWLQTNRPWFETLLRDMANPSSSDPWYPVSRAFDWYNGHSWAKGLFESADGKDQESTSEDMNCGYAIKLWGNVVGDAKIEGRGNLMMALMKRSFNEYFLLKAGNKAHPWNFIANKVTGILFENKVDHSTYFGANIEYIQGIHMIPLTPASAYYRDAQFCREEWDQWFSNRTAGINDGWKGILYANVALFQPQSSWLFFAQEGFKNEWLDGGASRSWYLAQAAGKWL</sequence>
<keyword evidence="4 11" id="KW-0378">Hydrolase</keyword>
<evidence type="ECO:0000256" key="4">
    <source>
        <dbReference type="ARBA" id="ARBA00022801"/>
    </source>
</evidence>
<gene>
    <name evidence="11" type="ORF">P167DRAFT_481279</name>
</gene>
<dbReference type="GO" id="GO:0052861">
    <property type="term" value="F:endo-1,3(4)-beta-glucanase activity"/>
    <property type="evidence" value="ECO:0007669"/>
    <property type="project" value="InterPro"/>
</dbReference>
<evidence type="ECO:0000256" key="2">
    <source>
        <dbReference type="ARBA" id="ARBA00010730"/>
    </source>
</evidence>
<accession>A0A3N4L0V1</accession>
<dbReference type="Gene3D" id="2.70.98.30">
    <property type="entry name" value="Golgi alpha-mannosidase II, domain 4"/>
    <property type="match status" value="1"/>
</dbReference>
<evidence type="ECO:0000259" key="10">
    <source>
        <dbReference type="Pfam" id="PF17652"/>
    </source>
</evidence>
<evidence type="ECO:0000256" key="7">
    <source>
        <dbReference type="ARBA" id="ARBA00023316"/>
    </source>
</evidence>
<dbReference type="Proteomes" id="UP000277580">
    <property type="component" value="Unassembled WGS sequence"/>
</dbReference>
<dbReference type="GO" id="GO:0042973">
    <property type="term" value="F:glucan endo-1,3-beta-D-glucosidase activity"/>
    <property type="evidence" value="ECO:0007669"/>
    <property type="project" value="UniProtKB-EC"/>
</dbReference>
<evidence type="ECO:0000256" key="3">
    <source>
        <dbReference type="ARBA" id="ARBA00012780"/>
    </source>
</evidence>
<evidence type="ECO:0000313" key="11">
    <source>
        <dbReference type="EMBL" id="RPB16446.1"/>
    </source>
</evidence>
<dbReference type="EC" id="3.2.1.39" evidence="3"/>
<dbReference type="PROSITE" id="PS52008">
    <property type="entry name" value="GH81"/>
    <property type="match status" value="1"/>
</dbReference>
<organism evidence="11 12">
    <name type="scientific">Morchella conica CCBAS932</name>
    <dbReference type="NCBI Taxonomy" id="1392247"/>
    <lineage>
        <taxon>Eukaryota</taxon>
        <taxon>Fungi</taxon>
        <taxon>Dikarya</taxon>
        <taxon>Ascomycota</taxon>
        <taxon>Pezizomycotina</taxon>
        <taxon>Pezizomycetes</taxon>
        <taxon>Pezizales</taxon>
        <taxon>Morchellaceae</taxon>
        <taxon>Morchella</taxon>
    </lineage>
</organism>
<reference evidence="11 12" key="1">
    <citation type="journal article" date="2018" name="Nat. Ecol. Evol.">
        <title>Pezizomycetes genomes reveal the molecular basis of ectomycorrhizal truffle lifestyle.</title>
        <authorList>
            <person name="Murat C."/>
            <person name="Payen T."/>
            <person name="Noel B."/>
            <person name="Kuo A."/>
            <person name="Morin E."/>
            <person name="Chen J."/>
            <person name="Kohler A."/>
            <person name="Krizsan K."/>
            <person name="Balestrini R."/>
            <person name="Da Silva C."/>
            <person name="Montanini B."/>
            <person name="Hainaut M."/>
            <person name="Levati E."/>
            <person name="Barry K.W."/>
            <person name="Belfiori B."/>
            <person name="Cichocki N."/>
            <person name="Clum A."/>
            <person name="Dockter R.B."/>
            <person name="Fauchery L."/>
            <person name="Guy J."/>
            <person name="Iotti M."/>
            <person name="Le Tacon F."/>
            <person name="Lindquist E.A."/>
            <person name="Lipzen A."/>
            <person name="Malagnac F."/>
            <person name="Mello A."/>
            <person name="Molinier V."/>
            <person name="Miyauchi S."/>
            <person name="Poulain J."/>
            <person name="Riccioni C."/>
            <person name="Rubini A."/>
            <person name="Sitrit Y."/>
            <person name="Splivallo R."/>
            <person name="Traeger S."/>
            <person name="Wang M."/>
            <person name="Zifcakova L."/>
            <person name="Wipf D."/>
            <person name="Zambonelli A."/>
            <person name="Paolocci F."/>
            <person name="Nowrousian M."/>
            <person name="Ottonello S."/>
            <person name="Baldrian P."/>
            <person name="Spatafora J.W."/>
            <person name="Henrissat B."/>
            <person name="Nagy L.G."/>
            <person name="Aury J.M."/>
            <person name="Wincker P."/>
            <person name="Grigoriev I.V."/>
            <person name="Bonfante P."/>
            <person name="Martin F.M."/>
        </authorList>
    </citation>
    <scope>NUCLEOTIDE SEQUENCE [LARGE SCALE GENOMIC DNA]</scope>
    <source>
        <strain evidence="11 12">CCBAS932</strain>
    </source>
</reference>
<evidence type="ECO:0000256" key="5">
    <source>
        <dbReference type="ARBA" id="ARBA00023277"/>
    </source>
</evidence>
<comment type="catalytic activity">
    <reaction evidence="1">
        <text>Hydrolysis of (1-&gt;3)-beta-D-glucosidic linkages in (1-&gt;3)-beta-D-glucans.</text>
        <dbReference type="EC" id="3.2.1.39"/>
    </reaction>
</comment>
<evidence type="ECO:0000256" key="1">
    <source>
        <dbReference type="ARBA" id="ARBA00000382"/>
    </source>
</evidence>
<dbReference type="InParanoid" id="A0A3N4L0V1"/>
<dbReference type="PANTHER" id="PTHR31983">
    <property type="entry name" value="ENDO-1,3(4)-BETA-GLUCANASE 1"/>
    <property type="match status" value="1"/>
</dbReference>
<protein>
    <recommendedName>
        <fullName evidence="3">glucan endo-1,3-beta-D-glucosidase</fullName>
        <ecNumber evidence="3">3.2.1.39</ecNumber>
    </recommendedName>
</protein>
<dbReference type="InterPro" id="IPR040451">
    <property type="entry name" value="GH81_N"/>
</dbReference>
<comment type="similarity">
    <text evidence="2">Belongs to the glycosyl hydrolase 81 family.</text>
</comment>
<dbReference type="OrthoDB" id="4473401at2759"/>
<name>A0A3N4L0V1_9PEZI</name>
<evidence type="ECO:0000256" key="8">
    <source>
        <dbReference type="ARBA" id="ARBA00023326"/>
    </source>
</evidence>
<keyword evidence="12" id="KW-1185">Reference proteome</keyword>
<dbReference type="AlphaFoldDB" id="A0A3N4L0V1"/>
<feature type="domain" description="Glycosyl hydrolase family 81 N-terminal" evidence="9">
    <location>
        <begin position="45"/>
        <end position="358"/>
    </location>
</feature>
<evidence type="ECO:0000256" key="6">
    <source>
        <dbReference type="ARBA" id="ARBA00023295"/>
    </source>
</evidence>
<dbReference type="GO" id="GO:0009986">
    <property type="term" value="C:cell surface"/>
    <property type="evidence" value="ECO:0007669"/>
    <property type="project" value="TreeGrafter"/>
</dbReference>